<dbReference type="OrthoDB" id="74247at2759"/>
<dbReference type="Gene3D" id="3.40.630.30">
    <property type="match status" value="1"/>
</dbReference>
<sequence length="167" mass="18648">MEKAAEAAAADTPVIVWNEKDGRFETEDKEAFLQYHLRDVTVAVEGSEAKEKKKKTANGHGPHVRAQEQARPGPRRPSLRRRIHPRPAPLLARHSLLLLYLRHISSSKSFLELSCIQQGVKILYVIFCNALSGLFSSVVHVKPVILSPAYCMHLFSANIISAPEMTI</sequence>
<reference evidence="3" key="2">
    <citation type="submission" date="2025-08" db="UniProtKB">
        <authorList>
            <consortium name="RefSeq"/>
        </authorList>
    </citation>
    <scope>IDENTIFICATION</scope>
    <source>
        <tissue evidence="3">Young leaves</tissue>
    </source>
</reference>
<dbReference type="AlphaFoldDB" id="A0A8B9ALU8"/>
<organism evidence="2 3">
    <name type="scientific">Phoenix dactylifera</name>
    <name type="common">Date palm</name>
    <dbReference type="NCBI Taxonomy" id="42345"/>
    <lineage>
        <taxon>Eukaryota</taxon>
        <taxon>Viridiplantae</taxon>
        <taxon>Streptophyta</taxon>
        <taxon>Embryophyta</taxon>
        <taxon>Tracheophyta</taxon>
        <taxon>Spermatophyta</taxon>
        <taxon>Magnoliopsida</taxon>
        <taxon>Liliopsida</taxon>
        <taxon>Arecaceae</taxon>
        <taxon>Coryphoideae</taxon>
        <taxon>Phoeniceae</taxon>
        <taxon>Phoenix</taxon>
    </lineage>
</organism>
<dbReference type="GeneID" id="103703202"/>
<dbReference type="Proteomes" id="UP000228380">
    <property type="component" value="Chromosome 10"/>
</dbReference>
<reference evidence="2" key="1">
    <citation type="journal article" date="2019" name="Nat. Commun.">
        <title>Genome-wide association mapping of date palm fruit traits.</title>
        <authorList>
            <person name="Hazzouri K.M."/>
            <person name="Gros-Balthazard M."/>
            <person name="Flowers J.M."/>
            <person name="Copetti D."/>
            <person name="Lemansour A."/>
            <person name="Lebrun M."/>
            <person name="Masmoudi K."/>
            <person name="Ferrand S."/>
            <person name="Dhar M.I."/>
            <person name="Fresquez Z.A."/>
            <person name="Rosas U."/>
            <person name="Zhang J."/>
            <person name="Talag J."/>
            <person name="Lee S."/>
            <person name="Kudrna D."/>
            <person name="Powell R.F."/>
            <person name="Leitch I.J."/>
            <person name="Krueger R.R."/>
            <person name="Wing R.A."/>
            <person name="Amiri K.M.A."/>
            <person name="Purugganan M.D."/>
        </authorList>
    </citation>
    <scope>NUCLEOTIDE SEQUENCE [LARGE SCALE GENOMIC DNA]</scope>
    <source>
        <strain evidence="2">cv. Khalas</strain>
    </source>
</reference>
<dbReference type="KEGG" id="pda:103703202"/>
<keyword evidence="2" id="KW-1185">Reference proteome</keyword>
<evidence type="ECO:0000256" key="1">
    <source>
        <dbReference type="SAM" id="MobiDB-lite"/>
    </source>
</evidence>
<dbReference type="RefSeq" id="XP_038986632.1">
    <property type="nucleotide sequence ID" value="XM_039130704.1"/>
</dbReference>
<evidence type="ECO:0000313" key="2">
    <source>
        <dbReference type="Proteomes" id="UP000228380"/>
    </source>
</evidence>
<protein>
    <submittedName>
        <fullName evidence="3">Uncharacterized protein LOC103703202 isoform X1</fullName>
    </submittedName>
</protein>
<feature type="compositionally biased region" description="Basic residues" evidence="1">
    <location>
        <begin position="73"/>
        <end position="84"/>
    </location>
</feature>
<proteinExistence type="predicted"/>
<evidence type="ECO:0000313" key="3">
    <source>
        <dbReference type="RefSeq" id="XP_038986632.1"/>
    </source>
</evidence>
<accession>A0A8B9ALU8</accession>
<name>A0A8B9ALU8_PHODC</name>
<feature type="region of interest" description="Disordered" evidence="1">
    <location>
        <begin position="46"/>
        <end position="84"/>
    </location>
</feature>
<gene>
    <name evidence="3" type="primary">LOC103703202</name>
</gene>